<evidence type="ECO:0000256" key="6">
    <source>
        <dbReference type="SAM" id="SignalP"/>
    </source>
</evidence>
<dbReference type="SUPFAM" id="SSF53850">
    <property type="entry name" value="Periplasmic binding protein-like II"/>
    <property type="match status" value="1"/>
</dbReference>
<dbReference type="InterPro" id="IPR036390">
    <property type="entry name" value="WH_DNA-bd_sf"/>
</dbReference>
<accession>A0A238J2E7</accession>
<dbReference type="Gene3D" id="3.40.190.290">
    <property type="match status" value="1"/>
</dbReference>
<evidence type="ECO:0000259" key="7">
    <source>
        <dbReference type="PROSITE" id="PS50931"/>
    </source>
</evidence>
<protein>
    <submittedName>
        <fullName evidence="8">HTH-type transcriptional regulator CynR</fullName>
    </submittedName>
</protein>
<dbReference type="InterPro" id="IPR000847">
    <property type="entry name" value="LysR_HTH_N"/>
</dbReference>
<evidence type="ECO:0000256" key="5">
    <source>
        <dbReference type="SAM" id="MobiDB-lite"/>
    </source>
</evidence>
<evidence type="ECO:0000256" key="2">
    <source>
        <dbReference type="ARBA" id="ARBA00023015"/>
    </source>
</evidence>
<organism evidence="8 9">
    <name type="scientific">Boseongicola aestuarii</name>
    <dbReference type="NCBI Taxonomy" id="1470561"/>
    <lineage>
        <taxon>Bacteria</taxon>
        <taxon>Pseudomonadati</taxon>
        <taxon>Pseudomonadota</taxon>
        <taxon>Alphaproteobacteria</taxon>
        <taxon>Rhodobacterales</taxon>
        <taxon>Paracoccaceae</taxon>
        <taxon>Boseongicola</taxon>
    </lineage>
</organism>
<dbReference type="RefSeq" id="WP_093975073.1">
    <property type="nucleotide sequence ID" value="NZ_FXXQ01000010.1"/>
</dbReference>
<dbReference type="GO" id="GO:0043565">
    <property type="term" value="F:sequence-specific DNA binding"/>
    <property type="evidence" value="ECO:0007669"/>
    <property type="project" value="TreeGrafter"/>
</dbReference>
<dbReference type="InterPro" id="IPR005119">
    <property type="entry name" value="LysR_subst-bd"/>
</dbReference>
<dbReference type="GO" id="GO:0003700">
    <property type="term" value="F:DNA-binding transcription factor activity"/>
    <property type="evidence" value="ECO:0007669"/>
    <property type="project" value="InterPro"/>
</dbReference>
<dbReference type="GO" id="GO:0006351">
    <property type="term" value="P:DNA-templated transcription"/>
    <property type="evidence" value="ECO:0007669"/>
    <property type="project" value="TreeGrafter"/>
</dbReference>
<keyword evidence="4" id="KW-0804">Transcription</keyword>
<feature type="domain" description="HTH lysR-type" evidence="7">
    <location>
        <begin position="6"/>
        <end position="63"/>
    </location>
</feature>
<dbReference type="EMBL" id="FXXQ01000010">
    <property type="protein sequence ID" value="SMX24878.1"/>
    <property type="molecule type" value="Genomic_DNA"/>
</dbReference>
<dbReference type="InterPro" id="IPR036388">
    <property type="entry name" value="WH-like_DNA-bd_sf"/>
</dbReference>
<dbReference type="AlphaFoldDB" id="A0A238J2E7"/>
<feature type="chain" id="PRO_5012150190" evidence="6">
    <location>
        <begin position="26"/>
        <end position="293"/>
    </location>
</feature>
<evidence type="ECO:0000313" key="9">
    <source>
        <dbReference type="Proteomes" id="UP000201838"/>
    </source>
</evidence>
<evidence type="ECO:0000256" key="3">
    <source>
        <dbReference type="ARBA" id="ARBA00023125"/>
    </source>
</evidence>
<dbReference type="Gene3D" id="1.10.10.10">
    <property type="entry name" value="Winged helix-like DNA-binding domain superfamily/Winged helix DNA-binding domain"/>
    <property type="match status" value="1"/>
</dbReference>
<dbReference type="PANTHER" id="PTHR30537:SF3">
    <property type="entry name" value="TRANSCRIPTIONAL REGULATORY PROTEIN"/>
    <property type="match status" value="1"/>
</dbReference>
<dbReference type="PANTHER" id="PTHR30537">
    <property type="entry name" value="HTH-TYPE TRANSCRIPTIONAL REGULATOR"/>
    <property type="match status" value="1"/>
</dbReference>
<dbReference type="SUPFAM" id="SSF46785">
    <property type="entry name" value="Winged helix' DNA-binding domain"/>
    <property type="match status" value="1"/>
</dbReference>
<dbReference type="OrthoDB" id="9796526at2"/>
<dbReference type="Proteomes" id="UP000201838">
    <property type="component" value="Unassembled WGS sequence"/>
</dbReference>
<keyword evidence="6" id="KW-0732">Signal</keyword>
<dbReference type="Pfam" id="PF03466">
    <property type="entry name" value="LysR_substrate"/>
    <property type="match status" value="1"/>
</dbReference>
<keyword evidence="2" id="KW-0805">Transcription regulation</keyword>
<dbReference type="InterPro" id="IPR058163">
    <property type="entry name" value="LysR-type_TF_proteobact-type"/>
</dbReference>
<feature type="signal peptide" evidence="6">
    <location>
        <begin position="1"/>
        <end position="25"/>
    </location>
</feature>
<keyword evidence="3" id="KW-0238">DNA-binding</keyword>
<sequence length="293" mass="32076">MNNRFTNWSDIRVFLAVLRTGSTLAASKTLGMAQPTVARRIEALEHTLGLMLFDRDTRGFKATEAALALKTDAEAMEMNASSVAITAKTFKSTASKAIRVTGVPEVLSENFAVILSDFTDQHPEITFDFLATPETLDLANDEADVAIRYVNEVTDPSLICRKMFSQPMALYASQAYVKKYGLPASQDDFSDHKFVVMSGGMRKFRDWITGRITPDQIVMECDSYNSVVAAILSGFGIGLLSTGLALDKPSLTRVVEPIEDFTVNTWLITSPQAHKHPRCAPSPSSSPRATPPC</sequence>
<feature type="region of interest" description="Disordered" evidence="5">
    <location>
        <begin position="273"/>
        <end position="293"/>
    </location>
</feature>
<proteinExistence type="inferred from homology"/>
<reference evidence="8 9" key="1">
    <citation type="submission" date="2017-05" db="EMBL/GenBank/DDBJ databases">
        <authorList>
            <person name="Song R."/>
            <person name="Chenine A.L."/>
            <person name="Ruprecht R.M."/>
        </authorList>
    </citation>
    <scope>NUCLEOTIDE SEQUENCE [LARGE SCALE GENOMIC DNA]</scope>
    <source>
        <strain evidence="8 9">CECT 8489</strain>
    </source>
</reference>
<keyword evidence="9" id="KW-1185">Reference proteome</keyword>
<comment type="similarity">
    <text evidence="1">Belongs to the LysR transcriptional regulatory family.</text>
</comment>
<name>A0A238J2E7_9RHOB</name>
<feature type="compositionally biased region" description="Low complexity" evidence="5">
    <location>
        <begin position="279"/>
        <end position="293"/>
    </location>
</feature>
<dbReference type="PROSITE" id="PS50931">
    <property type="entry name" value="HTH_LYSR"/>
    <property type="match status" value="1"/>
</dbReference>
<evidence type="ECO:0000256" key="1">
    <source>
        <dbReference type="ARBA" id="ARBA00009437"/>
    </source>
</evidence>
<gene>
    <name evidence="8" type="primary">cynR_1</name>
    <name evidence="8" type="ORF">BOA8489_03009</name>
</gene>
<evidence type="ECO:0000256" key="4">
    <source>
        <dbReference type="ARBA" id="ARBA00023163"/>
    </source>
</evidence>
<dbReference type="Pfam" id="PF00126">
    <property type="entry name" value="HTH_1"/>
    <property type="match status" value="1"/>
</dbReference>
<evidence type="ECO:0000313" key="8">
    <source>
        <dbReference type="EMBL" id="SMX24878.1"/>
    </source>
</evidence>